<reference evidence="10 11" key="2">
    <citation type="submission" date="2009-02" db="EMBL/GenBank/DDBJ databases">
        <title>Draft genome sequence of Clostridium asparagiforme (DSM 15981).</title>
        <authorList>
            <person name="Sudarsanam P."/>
            <person name="Ley R."/>
            <person name="Guruge J."/>
            <person name="Turnbaugh P.J."/>
            <person name="Mahowald M."/>
            <person name="Liep D."/>
            <person name="Gordon J."/>
        </authorList>
    </citation>
    <scope>NUCLEOTIDE SEQUENCE [LARGE SCALE GENOMIC DNA]</scope>
    <source>
        <strain evidence="10 11">DSM 15981</strain>
    </source>
</reference>
<keyword evidence="5 8" id="KW-0457">Lysine biosynthesis</keyword>
<dbReference type="Proteomes" id="UP000004756">
    <property type="component" value="Unassembled WGS sequence"/>
</dbReference>
<feature type="site" description="Could be important to modulate the pK values of the two catalytic cysteine residues" evidence="8">
    <location>
        <position position="213"/>
    </location>
</feature>
<accession>C0CXE3</accession>
<dbReference type="GO" id="GO:0005829">
    <property type="term" value="C:cytosol"/>
    <property type="evidence" value="ECO:0007669"/>
    <property type="project" value="TreeGrafter"/>
</dbReference>
<dbReference type="EMBL" id="ACCJ01000081">
    <property type="protein sequence ID" value="EEG56267.1"/>
    <property type="molecule type" value="Genomic_DNA"/>
</dbReference>
<feature type="active site" description="Proton acceptor" evidence="8">
    <location>
        <position position="222"/>
    </location>
</feature>
<dbReference type="HAMAP" id="MF_00197">
    <property type="entry name" value="DAP_epimerase"/>
    <property type="match status" value="1"/>
</dbReference>
<comment type="subunit">
    <text evidence="8">Homodimer.</text>
</comment>
<dbReference type="AlphaFoldDB" id="C0CXE3"/>
<dbReference type="UniPathway" id="UPA00034">
    <property type="reaction ID" value="UER00025"/>
</dbReference>
<evidence type="ECO:0000256" key="7">
    <source>
        <dbReference type="ARBA" id="ARBA00051712"/>
    </source>
</evidence>
<evidence type="ECO:0000256" key="1">
    <source>
        <dbReference type="ARBA" id="ARBA00005196"/>
    </source>
</evidence>
<evidence type="ECO:0000256" key="6">
    <source>
        <dbReference type="ARBA" id="ARBA00023235"/>
    </source>
</evidence>
<dbReference type="PROSITE" id="PS01326">
    <property type="entry name" value="DAP_EPIMERASE"/>
    <property type="match status" value="1"/>
</dbReference>
<feature type="binding site" evidence="8">
    <location>
        <position position="195"/>
    </location>
    <ligand>
        <name>substrate</name>
    </ligand>
</feature>
<evidence type="ECO:0000313" key="11">
    <source>
        <dbReference type="Proteomes" id="UP000004756"/>
    </source>
</evidence>
<feature type="site" description="Could be important to modulate the pK values of the two catalytic cysteine residues" evidence="8">
    <location>
        <position position="163"/>
    </location>
</feature>
<dbReference type="InterPro" id="IPR001653">
    <property type="entry name" value="DAP_epimerase_DapF"/>
</dbReference>
<dbReference type="SUPFAM" id="SSF54506">
    <property type="entry name" value="Diaminopimelate epimerase-like"/>
    <property type="match status" value="2"/>
</dbReference>
<feature type="binding site" evidence="8">
    <location>
        <position position="17"/>
    </location>
    <ligand>
        <name>substrate</name>
    </ligand>
</feature>
<dbReference type="GO" id="GO:0008837">
    <property type="term" value="F:diaminopimelate epimerase activity"/>
    <property type="evidence" value="ECO:0007669"/>
    <property type="project" value="UniProtKB-UniRule"/>
</dbReference>
<evidence type="ECO:0000256" key="8">
    <source>
        <dbReference type="HAMAP-Rule" id="MF_00197"/>
    </source>
</evidence>
<dbReference type="Gene3D" id="3.10.310.10">
    <property type="entry name" value="Diaminopimelate Epimerase, Chain A, domain 1"/>
    <property type="match status" value="2"/>
</dbReference>
<gene>
    <name evidence="8 10" type="primary">dapF</name>
    <name evidence="10" type="ORF">CLOSTASPAR_01664</name>
</gene>
<comment type="subcellular location">
    <subcellularLocation>
        <location evidence="8">Cytoplasm</location>
    </subcellularLocation>
</comment>
<feature type="binding site" evidence="8">
    <location>
        <position position="68"/>
    </location>
    <ligand>
        <name>substrate</name>
    </ligand>
</feature>
<organism evidence="10 11">
    <name type="scientific">[Clostridium] asparagiforme DSM 15981</name>
    <dbReference type="NCBI Taxonomy" id="518636"/>
    <lineage>
        <taxon>Bacteria</taxon>
        <taxon>Bacillati</taxon>
        <taxon>Bacillota</taxon>
        <taxon>Clostridia</taxon>
        <taxon>Lachnospirales</taxon>
        <taxon>Lachnospiraceae</taxon>
        <taxon>Enterocloster</taxon>
    </lineage>
</organism>
<dbReference type="InterPro" id="IPR018510">
    <property type="entry name" value="DAP_epimerase_AS"/>
</dbReference>
<sequence>MCEERDMRFTKMQGIGNDYVYVNCFEETVADPAAVARFVSDRHFGIGSDGLILIGPSGTADCRMDMYNMDGSRGVMCGNGVRCVGKYAYDHGLVPGDRRSLTVETLAGVKTIEFTVEEKNGRFTARLLTVDMGEARLTSELPEPINVDGRDYSFVGISVGNPHAVYFMDSIDDLRLDRIGPSFEMHPRFQPDRVNTEFIQLVDRNHIRMRVWERGSGETWACGTGATASAAAAILMGYTEDEVEVELRGGKLRIRLDRESGHLFMTGPAVEVFRGDIDIPENL</sequence>
<keyword evidence="4 8" id="KW-0028">Amino-acid biosynthesis</keyword>
<evidence type="ECO:0000256" key="5">
    <source>
        <dbReference type="ARBA" id="ARBA00023154"/>
    </source>
</evidence>
<feature type="binding site" evidence="8">
    <location>
        <begin position="78"/>
        <end position="79"/>
    </location>
    <ligand>
        <name>substrate</name>
    </ligand>
</feature>
<feature type="binding site" evidence="8">
    <location>
        <position position="161"/>
    </location>
    <ligand>
        <name>substrate</name>
    </ligand>
</feature>
<keyword evidence="8" id="KW-0963">Cytoplasm</keyword>
<comment type="caution">
    <text evidence="10">The sequence shown here is derived from an EMBL/GenBank/DDBJ whole genome shotgun (WGS) entry which is preliminary data.</text>
</comment>
<feature type="active site" description="Proton donor" evidence="8">
    <location>
        <position position="77"/>
    </location>
</feature>
<name>C0CXE3_9FIRM</name>
<reference evidence="10 11" key="1">
    <citation type="submission" date="2009-01" db="EMBL/GenBank/DDBJ databases">
        <authorList>
            <person name="Fulton L."/>
            <person name="Clifton S."/>
            <person name="Fulton B."/>
            <person name="Xu J."/>
            <person name="Minx P."/>
            <person name="Pepin K.H."/>
            <person name="Johnson M."/>
            <person name="Bhonagiri V."/>
            <person name="Nash W.E."/>
            <person name="Mardis E.R."/>
            <person name="Wilson R.K."/>
        </authorList>
    </citation>
    <scope>NUCLEOTIDE SEQUENCE [LARGE SCALE GENOMIC DNA]</scope>
    <source>
        <strain evidence="10 11">DSM 15981</strain>
    </source>
</reference>
<evidence type="ECO:0000256" key="4">
    <source>
        <dbReference type="ARBA" id="ARBA00022605"/>
    </source>
</evidence>
<dbReference type="NCBIfam" id="TIGR00652">
    <property type="entry name" value="DapF"/>
    <property type="match status" value="1"/>
</dbReference>
<dbReference type="HOGENOM" id="CLU_053306_3_0_9"/>
<dbReference type="PANTHER" id="PTHR31689">
    <property type="entry name" value="DIAMINOPIMELATE EPIMERASE, CHLOROPLASTIC"/>
    <property type="match status" value="1"/>
</dbReference>
<evidence type="ECO:0000256" key="9">
    <source>
        <dbReference type="PROSITE-ProRule" id="PRU10125"/>
    </source>
</evidence>
<evidence type="ECO:0000256" key="2">
    <source>
        <dbReference type="ARBA" id="ARBA00010219"/>
    </source>
</evidence>
<feature type="active site" evidence="9">
    <location>
        <position position="77"/>
    </location>
</feature>
<dbReference type="EC" id="5.1.1.7" evidence="3 8"/>
<proteinExistence type="inferred from homology"/>
<keyword evidence="11" id="KW-1185">Reference proteome</keyword>
<comment type="similarity">
    <text evidence="2 8">Belongs to the diaminopimelate epimerase family.</text>
</comment>
<dbReference type="Pfam" id="PF01678">
    <property type="entry name" value="DAP_epimerase"/>
    <property type="match status" value="2"/>
</dbReference>
<feature type="binding site" evidence="8">
    <location>
        <begin position="213"/>
        <end position="214"/>
    </location>
    <ligand>
        <name>substrate</name>
    </ligand>
</feature>
<evidence type="ECO:0000256" key="3">
    <source>
        <dbReference type="ARBA" id="ARBA00013080"/>
    </source>
</evidence>
<evidence type="ECO:0000313" key="10">
    <source>
        <dbReference type="EMBL" id="EEG56267.1"/>
    </source>
</evidence>
<keyword evidence="6 8" id="KW-0413">Isomerase</keyword>
<protein>
    <recommendedName>
        <fullName evidence="3 8">Diaminopimelate epimerase</fullName>
        <shortName evidence="8">DAP epimerase</shortName>
        <ecNumber evidence="3 8">5.1.1.7</ecNumber>
    </recommendedName>
    <alternativeName>
        <fullName evidence="8">PLP-independent amino acid racemase</fullName>
    </alternativeName>
</protein>
<comment type="catalytic activity">
    <reaction evidence="7 8">
        <text>(2S,6S)-2,6-diaminopimelate = meso-2,6-diaminopimelate</text>
        <dbReference type="Rhea" id="RHEA:15393"/>
        <dbReference type="ChEBI" id="CHEBI:57609"/>
        <dbReference type="ChEBI" id="CHEBI:57791"/>
        <dbReference type="EC" id="5.1.1.7"/>
    </reaction>
</comment>
<comment type="caution">
    <text evidence="8">Lacks conserved residue(s) required for the propagation of feature annotation.</text>
</comment>
<comment type="function">
    <text evidence="8">Catalyzes the stereoinversion of LL-2,6-diaminopimelate (L,L-DAP) to meso-diaminopimelate (meso-DAP), a precursor of L-lysine and an essential component of the bacterial peptidoglycan.</text>
</comment>
<dbReference type="GO" id="GO:0009089">
    <property type="term" value="P:lysine biosynthetic process via diaminopimelate"/>
    <property type="evidence" value="ECO:0007669"/>
    <property type="project" value="UniProtKB-UniRule"/>
</dbReference>
<comment type="pathway">
    <text evidence="1 8">Amino-acid biosynthesis; L-lysine biosynthesis via DAP pathway; DL-2,6-diaminopimelate from LL-2,6-diaminopimelate: step 1/1.</text>
</comment>
<feature type="binding site" evidence="8">
    <location>
        <begin position="223"/>
        <end position="224"/>
    </location>
    <ligand>
        <name>substrate</name>
    </ligand>
</feature>
<dbReference type="PANTHER" id="PTHR31689:SF0">
    <property type="entry name" value="DIAMINOPIMELATE EPIMERASE"/>
    <property type="match status" value="1"/>
</dbReference>